<gene>
    <name evidence="4" type="ORF">FHY64_05565</name>
</gene>
<feature type="domain" description="N-acetyltransferase" evidence="3">
    <location>
        <begin position="1"/>
        <end position="157"/>
    </location>
</feature>
<dbReference type="SUPFAM" id="SSF55729">
    <property type="entry name" value="Acyl-CoA N-acyltransferases (Nat)"/>
    <property type="match status" value="1"/>
</dbReference>
<accession>A0A5C5GDC3</accession>
<dbReference type="InterPro" id="IPR000182">
    <property type="entry name" value="GNAT_dom"/>
</dbReference>
<dbReference type="Gene3D" id="3.40.630.30">
    <property type="match status" value="1"/>
</dbReference>
<proteinExistence type="predicted"/>
<protein>
    <submittedName>
        <fullName evidence="4">GNAT family N-acetyltransferase</fullName>
    </submittedName>
</protein>
<evidence type="ECO:0000256" key="1">
    <source>
        <dbReference type="ARBA" id="ARBA00022679"/>
    </source>
</evidence>
<dbReference type="Pfam" id="PF00583">
    <property type="entry name" value="Acetyltransf_1"/>
    <property type="match status" value="1"/>
</dbReference>
<dbReference type="RefSeq" id="WP_140193426.1">
    <property type="nucleotide sequence ID" value="NZ_CP065915.1"/>
</dbReference>
<evidence type="ECO:0000259" key="3">
    <source>
        <dbReference type="PROSITE" id="PS51186"/>
    </source>
</evidence>
<dbReference type="PANTHER" id="PTHR43877:SF2">
    <property type="entry name" value="AMINOALKYLPHOSPHONATE N-ACETYLTRANSFERASE-RELATED"/>
    <property type="match status" value="1"/>
</dbReference>
<organism evidence="4 5">
    <name type="scientific">Pelagovum pacificum</name>
    <dbReference type="NCBI Taxonomy" id="2588711"/>
    <lineage>
        <taxon>Bacteria</taxon>
        <taxon>Pseudomonadati</taxon>
        <taxon>Pseudomonadota</taxon>
        <taxon>Alphaproteobacteria</taxon>
        <taxon>Rhodobacterales</taxon>
        <taxon>Paracoccaceae</taxon>
        <taxon>Pelagovum</taxon>
    </lineage>
</organism>
<dbReference type="AlphaFoldDB" id="A0A5C5GDC3"/>
<reference evidence="4 5" key="1">
    <citation type="submission" date="2019-06" db="EMBL/GenBank/DDBJ databases">
        <title>Genome of new Rhodobacteraceae sp. SM1903.</title>
        <authorList>
            <person name="Ren X."/>
        </authorList>
    </citation>
    <scope>NUCLEOTIDE SEQUENCE [LARGE SCALE GENOMIC DNA]</scope>
    <source>
        <strain evidence="4 5">SM1903</strain>
    </source>
</reference>
<dbReference type="OrthoDB" id="6172743at2"/>
<keyword evidence="5" id="KW-1185">Reference proteome</keyword>
<dbReference type="EMBL" id="VFFF01000001">
    <property type="protein sequence ID" value="TNY32743.1"/>
    <property type="molecule type" value="Genomic_DNA"/>
</dbReference>
<evidence type="ECO:0000256" key="2">
    <source>
        <dbReference type="ARBA" id="ARBA00023315"/>
    </source>
</evidence>
<dbReference type="GO" id="GO:0016747">
    <property type="term" value="F:acyltransferase activity, transferring groups other than amino-acyl groups"/>
    <property type="evidence" value="ECO:0007669"/>
    <property type="project" value="InterPro"/>
</dbReference>
<comment type="caution">
    <text evidence="4">The sequence shown here is derived from an EMBL/GenBank/DDBJ whole genome shotgun (WGS) entry which is preliminary data.</text>
</comment>
<dbReference type="InterPro" id="IPR050832">
    <property type="entry name" value="Bact_Acetyltransf"/>
</dbReference>
<dbReference type="Proteomes" id="UP000314011">
    <property type="component" value="Unassembled WGS sequence"/>
</dbReference>
<dbReference type="PROSITE" id="PS51186">
    <property type="entry name" value="GNAT"/>
    <property type="match status" value="1"/>
</dbReference>
<evidence type="ECO:0000313" key="4">
    <source>
        <dbReference type="EMBL" id="TNY32743.1"/>
    </source>
</evidence>
<keyword evidence="2" id="KW-0012">Acyltransferase</keyword>
<keyword evidence="1 4" id="KW-0808">Transferase</keyword>
<sequence>MIPRPATPGELDALAELWFDGWRDAHLDHVPAELTALRTLEDFRARLARMPDTVRVTGPEGAPTGFCAVRDNEIYQLFVAAGARGTGAAAALIADGEARIAAAGHREAMLDVVEQNARARRFYERCGWQVRGRELRTVDTSAGGFEMELVVMVKPLAP</sequence>
<dbReference type="PANTHER" id="PTHR43877">
    <property type="entry name" value="AMINOALKYLPHOSPHONATE N-ACETYLTRANSFERASE-RELATED-RELATED"/>
    <property type="match status" value="1"/>
</dbReference>
<evidence type="ECO:0000313" key="5">
    <source>
        <dbReference type="Proteomes" id="UP000314011"/>
    </source>
</evidence>
<name>A0A5C5GDC3_9RHOB</name>
<dbReference type="InterPro" id="IPR016181">
    <property type="entry name" value="Acyl_CoA_acyltransferase"/>
</dbReference>